<organism evidence="1 2">
    <name type="scientific">Candidatus Giovannonibacteria bacterium RIFCSPHIGHO2_01_FULL_45_23</name>
    <dbReference type="NCBI Taxonomy" id="1798325"/>
    <lineage>
        <taxon>Bacteria</taxon>
        <taxon>Candidatus Giovannoniibacteriota</taxon>
    </lineage>
</organism>
<accession>A0A1F5VF35</accession>
<dbReference type="Proteomes" id="UP000179251">
    <property type="component" value="Unassembled WGS sequence"/>
</dbReference>
<dbReference type="AlphaFoldDB" id="A0A1F5VF35"/>
<gene>
    <name evidence="1" type="ORF">A2834_01860</name>
</gene>
<sequence length="283" mass="33024">MKIYKDSENLGWVGCVHFDRAQQSMLLVKNLKRQSQVEEEMKKRGFEDADSQRRHKREIMDYLVGHGLLQKPGKWELLGGKIAFWQGNPDLQREFIALSDKERPGITTGAQKLFLDKVWKMVLYDEDRLIRAADCTADAEYVEEGGLIIGQKTLLLRHDDKDRDNPNNTEAFYPRFWYLVESIGGGELRTEAIKKTISAPKWIPLLQLHPYFRDSSRYYPFHPAHVPGVIAAARYFIKRDDDDFFKVVVQYLEKTYGKLKTETTAIKEQSWEELTKSVEPLHR</sequence>
<reference evidence="1 2" key="1">
    <citation type="journal article" date="2016" name="Nat. Commun.">
        <title>Thousands of microbial genomes shed light on interconnected biogeochemical processes in an aquifer system.</title>
        <authorList>
            <person name="Anantharaman K."/>
            <person name="Brown C.T."/>
            <person name="Hug L.A."/>
            <person name="Sharon I."/>
            <person name="Castelle C.J."/>
            <person name="Probst A.J."/>
            <person name="Thomas B.C."/>
            <person name="Singh A."/>
            <person name="Wilkins M.J."/>
            <person name="Karaoz U."/>
            <person name="Brodie E.L."/>
            <person name="Williams K.H."/>
            <person name="Hubbard S.S."/>
            <person name="Banfield J.F."/>
        </authorList>
    </citation>
    <scope>NUCLEOTIDE SEQUENCE [LARGE SCALE GENOMIC DNA]</scope>
</reference>
<comment type="caution">
    <text evidence="1">The sequence shown here is derived from an EMBL/GenBank/DDBJ whole genome shotgun (WGS) entry which is preliminary data.</text>
</comment>
<protein>
    <submittedName>
        <fullName evidence="1">Uncharacterized protein</fullName>
    </submittedName>
</protein>
<dbReference type="EMBL" id="MFHD01000023">
    <property type="protein sequence ID" value="OGF62052.1"/>
    <property type="molecule type" value="Genomic_DNA"/>
</dbReference>
<proteinExistence type="predicted"/>
<name>A0A1F5VF35_9BACT</name>
<evidence type="ECO:0000313" key="1">
    <source>
        <dbReference type="EMBL" id="OGF62052.1"/>
    </source>
</evidence>
<evidence type="ECO:0000313" key="2">
    <source>
        <dbReference type="Proteomes" id="UP000179251"/>
    </source>
</evidence>